<dbReference type="FunFam" id="3.30.50.10:FF:000009">
    <property type="entry name" value="nuclear receptor subfamily 4 group A member 2"/>
    <property type="match status" value="1"/>
</dbReference>
<dbReference type="Gene3D" id="1.10.565.10">
    <property type="entry name" value="Retinoid X Receptor"/>
    <property type="match status" value="1"/>
</dbReference>
<keyword evidence="2" id="KW-0479">Metal-binding</keyword>
<dbReference type="OrthoDB" id="5952118at2759"/>
<feature type="compositionally biased region" description="Pro residues" evidence="10">
    <location>
        <begin position="829"/>
        <end position="839"/>
    </location>
</feature>
<feature type="region of interest" description="Disordered" evidence="10">
    <location>
        <begin position="365"/>
        <end position="405"/>
    </location>
</feature>
<feature type="compositionally biased region" description="Polar residues" evidence="10">
    <location>
        <begin position="239"/>
        <end position="260"/>
    </location>
</feature>
<dbReference type="Proteomes" id="UP000282613">
    <property type="component" value="Unassembled WGS sequence"/>
</dbReference>
<feature type="compositionally biased region" description="Polar residues" evidence="10">
    <location>
        <begin position="206"/>
        <end position="220"/>
    </location>
</feature>
<evidence type="ECO:0000259" key="12">
    <source>
        <dbReference type="PROSITE" id="PS51843"/>
    </source>
</evidence>
<keyword evidence="9" id="KW-0539">Nucleus</keyword>
<evidence type="ECO:0000256" key="9">
    <source>
        <dbReference type="ARBA" id="ARBA00023242"/>
    </source>
</evidence>
<dbReference type="PANTHER" id="PTHR24085:SF4">
    <property type="entry name" value="NUCLEAR HORMONE RECEPTOR HR38-RELATED"/>
    <property type="match status" value="1"/>
</dbReference>
<feature type="region of interest" description="Disordered" evidence="10">
    <location>
        <begin position="772"/>
        <end position="800"/>
    </location>
</feature>
<dbReference type="SUPFAM" id="SSF48508">
    <property type="entry name" value="Nuclear receptor ligand-binding domain"/>
    <property type="match status" value="1"/>
</dbReference>
<evidence type="ECO:0000256" key="2">
    <source>
        <dbReference type="ARBA" id="ARBA00022723"/>
    </source>
</evidence>
<feature type="compositionally biased region" description="Low complexity" evidence="10">
    <location>
        <begin position="788"/>
        <end position="800"/>
    </location>
</feature>
<evidence type="ECO:0000256" key="5">
    <source>
        <dbReference type="ARBA" id="ARBA00023015"/>
    </source>
</evidence>
<keyword evidence="3" id="KW-0863">Zinc-finger</keyword>
<feature type="compositionally biased region" description="Polar residues" evidence="10">
    <location>
        <begin position="267"/>
        <end position="283"/>
    </location>
</feature>
<evidence type="ECO:0000256" key="8">
    <source>
        <dbReference type="ARBA" id="ARBA00023170"/>
    </source>
</evidence>
<keyword evidence="14" id="KW-1185">Reference proteome</keyword>
<keyword evidence="7" id="KW-0804">Transcription</keyword>
<proteinExistence type="predicted"/>
<evidence type="ECO:0000256" key="10">
    <source>
        <dbReference type="SAM" id="MobiDB-lite"/>
    </source>
</evidence>
<dbReference type="PROSITE" id="PS51030">
    <property type="entry name" value="NUCLEAR_REC_DBD_2"/>
    <property type="match status" value="1"/>
</dbReference>
<accession>A0A0R3W3K0</accession>
<evidence type="ECO:0000256" key="6">
    <source>
        <dbReference type="ARBA" id="ARBA00023125"/>
    </source>
</evidence>
<dbReference type="Pfam" id="PF00105">
    <property type="entry name" value="zf-C4"/>
    <property type="match status" value="1"/>
</dbReference>
<reference evidence="15" key="1">
    <citation type="submission" date="2017-02" db="UniProtKB">
        <authorList>
            <consortium name="WormBaseParasite"/>
        </authorList>
    </citation>
    <scope>IDENTIFICATION</scope>
</reference>
<dbReference type="STRING" id="60517.A0A0R3W3K0"/>
<dbReference type="AlphaFoldDB" id="A0A0R3W3K0"/>
<gene>
    <name evidence="13" type="ORF">TASK_LOCUS4499</name>
</gene>
<feature type="compositionally biased region" description="Polar residues" evidence="10">
    <location>
        <begin position="772"/>
        <end position="787"/>
    </location>
</feature>
<dbReference type="GO" id="GO:0000981">
    <property type="term" value="F:DNA-binding transcription factor activity, RNA polymerase II-specific"/>
    <property type="evidence" value="ECO:0007669"/>
    <property type="project" value="TreeGrafter"/>
</dbReference>
<dbReference type="PRINTS" id="PR00047">
    <property type="entry name" value="STROIDFINGER"/>
</dbReference>
<dbReference type="Gene3D" id="3.30.50.10">
    <property type="entry name" value="Erythroid Transcription Factor GATA-1, subunit A"/>
    <property type="match status" value="1"/>
</dbReference>
<dbReference type="PANTHER" id="PTHR24085">
    <property type="entry name" value="NUCLEAR HORMONE RECEPTOR"/>
    <property type="match status" value="1"/>
</dbReference>
<keyword evidence="4" id="KW-0862">Zinc</keyword>
<dbReference type="CDD" id="cd06969">
    <property type="entry name" value="NR_DBD_NGFI-B"/>
    <property type="match status" value="1"/>
</dbReference>
<name>A0A0R3W3K0_TAEAS</name>
<evidence type="ECO:0000313" key="14">
    <source>
        <dbReference type="Proteomes" id="UP000282613"/>
    </source>
</evidence>
<feature type="compositionally biased region" description="Low complexity" evidence="10">
    <location>
        <begin position="111"/>
        <end position="120"/>
    </location>
</feature>
<evidence type="ECO:0000313" key="13">
    <source>
        <dbReference type="EMBL" id="VDK33524.1"/>
    </source>
</evidence>
<dbReference type="InterPro" id="IPR013088">
    <property type="entry name" value="Znf_NHR/GATA"/>
</dbReference>
<evidence type="ECO:0000256" key="7">
    <source>
        <dbReference type="ARBA" id="ARBA00023163"/>
    </source>
</evidence>
<feature type="region of interest" description="Disordered" evidence="10">
    <location>
        <begin position="815"/>
        <end position="864"/>
    </location>
</feature>
<feature type="region of interest" description="Disordered" evidence="10">
    <location>
        <begin position="152"/>
        <end position="283"/>
    </location>
</feature>
<dbReference type="InterPro" id="IPR001628">
    <property type="entry name" value="Znf_hrmn_rcpt"/>
</dbReference>
<dbReference type="InterPro" id="IPR035500">
    <property type="entry name" value="NHR-like_dom_sf"/>
</dbReference>
<evidence type="ECO:0000313" key="15">
    <source>
        <dbReference type="WBParaSite" id="TASK_0000449801-mRNA-1"/>
    </source>
</evidence>
<reference evidence="13 14" key="2">
    <citation type="submission" date="2018-11" db="EMBL/GenBank/DDBJ databases">
        <authorList>
            <consortium name="Pathogen Informatics"/>
        </authorList>
    </citation>
    <scope>NUCLEOTIDE SEQUENCE [LARGE SCALE GENOMIC DNA]</scope>
</reference>
<feature type="compositionally biased region" description="Polar residues" evidence="10">
    <location>
        <begin position="375"/>
        <end position="387"/>
    </location>
</feature>
<dbReference type="InterPro" id="IPR000536">
    <property type="entry name" value="Nucl_hrmn_rcpt_lig-bd"/>
</dbReference>
<dbReference type="GO" id="GO:0000978">
    <property type="term" value="F:RNA polymerase II cis-regulatory region sequence-specific DNA binding"/>
    <property type="evidence" value="ECO:0007669"/>
    <property type="project" value="TreeGrafter"/>
</dbReference>
<dbReference type="GO" id="GO:0005634">
    <property type="term" value="C:nucleus"/>
    <property type="evidence" value="ECO:0007669"/>
    <property type="project" value="UniProtKB-SubCell"/>
</dbReference>
<feature type="compositionally biased region" description="Basic and acidic residues" evidence="10">
    <location>
        <begin position="154"/>
        <end position="181"/>
    </location>
</feature>
<dbReference type="SUPFAM" id="SSF57716">
    <property type="entry name" value="Glucocorticoid receptor-like (DNA-binding domain)"/>
    <property type="match status" value="1"/>
</dbReference>
<evidence type="ECO:0000256" key="1">
    <source>
        <dbReference type="ARBA" id="ARBA00004123"/>
    </source>
</evidence>
<keyword evidence="6" id="KW-0238">DNA-binding</keyword>
<dbReference type="GO" id="GO:0008270">
    <property type="term" value="F:zinc ion binding"/>
    <property type="evidence" value="ECO:0007669"/>
    <property type="project" value="UniProtKB-KW"/>
</dbReference>
<dbReference type="GO" id="GO:0071376">
    <property type="term" value="P:cellular response to corticotropin-releasing hormone stimulus"/>
    <property type="evidence" value="ECO:0007669"/>
    <property type="project" value="TreeGrafter"/>
</dbReference>
<keyword evidence="8" id="KW-0675">Receptor</keyword>
<dbReference type="SMART" id="SM00399">
    <property type="entry name" value="ZnF_C4"/>
    <property type="match status" value="1"/>
</dbReference>
<dbReference type="GO" id="GO:0035259">
    <property type="term" value="F:nuclear glucocorticoid receptor binding"/>
    <property type="evidence" value="ECO:0007669"/>
    <property type="project" value="TreeGrafter"/>
</dbReference>
<evidence type="ECO:0000256" key="4">
    <source>
        <dbReference type="ARBA" id="ARBA00022833"/>
    </source>
</evidence>
<dbReference type="GO" id="GO:0005667">
    <property type="term" value="C:transcription regulator complex"/>
    <property type="evidence" value="ECO:0007669"/>
    <property type="project" value="TreeGrafter"/>
</dbReference>
<comment type="subcellular location">
    <subcellularLocation>
        <location evidence="1">Nucleus</location>
    </subcellularLocation>
</comment>
<protein>
    <submittedName>
        <fullName evidence="15">Nuclear receptor domain-containing protein</fullName>
    </submittedName>
</protein>
<dbReference type="PROSITE" id="PS51843">
    <property type="entry name" value="NR_LBD"/>
    <property type="match status" value="1"/>
</dbReference>
<evidence type="ECO:0000259" key="11">
    <source>
        <dbReference type="PROSITE" id="PS51030"/>
    </source>
</evidence>
<keyword evidence="5" id="KW-0805">Transcription regulation</keyword>
<sequence>MLPYKLPEHEAFHTAPFSSSERWQPSSWCRNSPPPSLPASLQEHYHFHHNHNSHRGFFCKEDVQQTHPPNADPIHLESLGFPCSGGAADSAPSKWEAEDACHESSTPSLNSTAAPTSVSTSGGGSGDAFWSSTLSRVAAVAAAAMACAAVPQKNPREEHAEFENAHLGDEEAEKPGVKEPWCRSQRKLHGRRNQTTEGADSALPKRQSQTPFVDSSTSPSVKGDTPVSLPFVYPPNQLPHLQNGSWTNMSDVNLQWSGDTPNDPLKNGSNSNNSQWPSESDSAQRFYGDNQFVKPFSYSSDEVFRSLGISTSLSEDALYVMSASKQNPTEPFAQFPTTTSTPIKSELQPEFSQTHQYIDPCQRRYPEHGDWSQKRLPSSTSYETNFTGERKAPTEMGLPITSHMPPNSTSCDYFLESRQRRDSYAASGTPPRGEFSPLPSYFSLFSGSGKESDPHFGGTPMLYPSGMESGSLGAFTQSSSGSQLPTPNRLELQQQQQQQQFCLVCGDNAACQHYGVRTCEGCKGFFKRTIQKNAHYVCLQTKNCIVDKRRRNRCQYCRFQKCLKVGMVKEVVRRDSLKGRRGRLSAKARCPIDGESGGTGDVAHKAFAVSGSLAASQAFILSGEKGTHQGVLSGGYGSGGVAGSTNNSASSMTLLSMLTKAYETVDCSLEAAHLFKHPPGSNYLTKEREQQGFEKEENVLIQLAIKNLGESVEVIRQYADLVPGFSSLSEADREKIILLHSADLITFRMAFRTAKAAAERAQLNLFHPNASQPSAYFRSSTSTDVSRTQQQQTATTMQHQQTGPFQGVENLSAWHTQPAPSEPSFRPFPHTPPLTPAPPSAWQGGGNSGSIPRPADFEPEEEGGSITAWEVALSTPTEPVYIFENGSIMTDEELIRAGLGSWIRALTWFGWQLLELAMGDHSTIAGLSALVLINYQALSGRSDLENSSEIYTVHHRFVEMLKSHCCSPTSAVAIPTAYPGCYASETDSAAAAVATAATTTTMVPPARADSTYFSQVFKKKDTVHWIASQLLLQPLQRLHASGRLPSAPECGWLNTLVSLLNSTCNQSQTSPPCS</sequence>
<feature type="domain" description="NR LBD" evidence="12">
    <location>
        <begin position="650"/>
        <end position="1039"/>
    </location>
</feature>
<feature type="region of interest" description="Disordered" evidence="10">
    <location>
        <begin position="87"/>
        <end position="125"/>
    </location>
</feature>
<dbReference type="EMBL" id="UYRS01018351">
    <property type="protein sequence ID" value="VDK33524.1"/>
    <property type="molecule type" value="Genomic_DNA"/>
</dbReference>
<dbReference type="PROSITE" id="PS00031">
    <property type="entry name" value="NUCLEAR_REC_DBD_1"/>
    <property type="match status" value="1"/>
</dbReference>
<feature type="domain" description="Nuclear receptor" evidence="11">
    <location>
        <begin position="499"/>
        <end position="574"/>
    </location>
</feature>
<organism evidence="15">
    <name type="scientific">Taenia asiatica</name>
    <name type="common">Asian tapeworm</name>
    <dbReference type="NCBI Taxonomy" id="60517"/>
    <lineage>
        <taxon>Eukaryota</taxon>
        <taxon>Metazoa</taxon>
        <taxon>Spiralia</taxon>
        <taxon>Lophotrochozoa</taxon>
        <taxon>Platyhelminthes</taxon>
        <taxon>Cestoda</taxon>
        <taxon>Eucestoda</taxon>
        <taxon>Cyclophyllidea</taxon>
        <taxon>Taeniidae</taxon>
        <taxon>Taenia</taxon>
    </lineage>
</organism>
<evidence type="ECO:0000256" key="3">
    <source>
        <dbReference type="ARBA" id="ARBA00022771"/>
    </source>
</evidence>
<dbReference type="WBParaSite" id="TASK_0000449801-mRNA-1">
    <property type="protein sequence ID" value="TASK_0000449801-mRNA-1"/>
    <property type="gene ID" value="TASK_0000449801"/>
</dbReference>